<name>A0A2M6XUC7_9BACT</name>
<feature type="active site" description="Proton donor" evidence="4">
    <location>
        <position position="115"/>
    </location>
</feature>
<feature type="binding site" evidence="5">
    <location>
        <position position="359"/>
    </location>
    <ligand>
        <name>substrate</name>
    </ligand>
</feature>
<evidence type="ECO:0000256" key="4">
    <source>
        <dbReference type="PIRSR" id="PIRSR000185-1"/>
    </source>
</evidence>
<dbReference type="AlphaFoldDB" id="A0A2M6XUC7"/>
<gene>
    <name evidence="9" type="ORF">COT20_01860</name>
</gene>
<feature type="binding site" evidence="5">
    <location>
        <position position="79"/>
    </location>
    <ligand>
        <name>substrate</name>
    </ligand>
</feature>
<dbReference type="CDD" id="cd01076">
    <property type="entry name" value="NAD_bind_1_Glu_DH"/>
    <property type="match status" value="1"/>
</dbReference>
<dbReference type="SUPFAM" id="SSF51735">
    <property type="entry name" value="NAD(P)-binding Rossmann-fold domains"/>
    <property type="match status" value="1"/>
</dbReference>
<dbReference type="InterPro" id="IPR036291">
    <property type="entry name" value="NAD(P)-bd_dom_sf"/>
</dbReference>
<protein>
    <recommendedName>
        <fullName evidence="3">Glutamate dehydrogenase</fullName>
    </recommendedName>
</protein>
<evidence type="ECO:0000313" key="10">
    <source>
        <dbReference type="Proteomes" id="UP000229784"/>
    </source>
</evidence>
<reference evidence="10" key="1">
    <citation type="submission" date="2017-09" db="EMBL/GenBank/DDBJ databases">
        <title>Depth-based differentiation of microbial function through sediment-hosted aquifers and enrichment of novel symbionts in the deep terrestrial subsurface.</title>
        <authorList>
            <person name="Probst A.J."/>
            <person name="Ladd B."/>
            <person name="Jarett J.K."/>
            <person name="Geller-Mcgrath D.E."/>
            <person name="Sieber C.M.K."/>
            <person name="Emerson J.B."/>
            <person name="Anantharaman K."/>
            <person name="Thomas B.C."/>
            <person name="Malmstrom R."/>
            <person name="Stieglmeier M."/>
            <person name="Klingl A."/>
            <person name="Woyke T."/>
            <person name="Ryan C.M."/>
            <person name="Banfield J.F."/>
        </authorList>
    </citation>
    <scope>NUCLEOTIDE SEQUENCE [LARGE SCALE GENOMIC DNA]</scope>
</reference>
<feature type="binding site" evidence="5">
    <location>
        <position position="103"/>
    </location>
    <ligand>
        <name>substrate</name>
    </ligand>
</feature>
<dbReference type="Gene3D" id="3.40.50.720">
    <property type="entry name" value="NAD(P)-binding Rossmann-like Domain"/>
    <property type="match status" value="1"/>
</dbReference>
<dbReference type="InterPro" id="IPR006097">
    <property type="entry name" value="Glu/Leu/Phe/Val/Trp_DH_dimer"/>
</dbReference>
<evidence type="ECO:0000256" key="1">
    <source>
        <dbReference type="ARBA" id="ARBA00006382"/>
    </source>
</evidence>
<dbReference type="PROSITE" id="PS00074">
    <property type="entry name" value="GLFV_DEHYDROGENASE"/>
    <property type="match status" value="1"/>
</dbReference>
<evidence type="ECO:0000256" key="3">
    <source>
        <dbReference type="PIRNR" id="PIRNR000185"/>
    </source>
</evidence>
<dbReference type="InterPro" id="IPR033922">
    <property type="entry name" value="NAD_bind_Glu_DH"/>
</dbReference>
<dbReference type="PANTHER" id="PTHR11606:SF13">
    <property type="entry name" value="GLUTAMATE DEHYDROGENASE 1, MITOCHONDRIAL"/>
    <property type="match status" value="1"/>
</dbReference>
<accession>A0A2M6XUC7</accession>
<keyword evidence="2 3" id="KW-0560">Oxidoreductase</keyword>
<evidence type="ECO:0000256" key="7">
    <source>
        <dbReference type="RuleBase" id="RU004417"/>
    </source>
</evidence>
<organism evidence="9 10">
    <name type="scientific">bacterium (Candidatus Gribaldobacteria) CG08_land_8_20_14_0_20_39_15</name>
    <dbReference type="NCBI Taxonomy" id="2014273"/>
    <lineage>
        <taxon>Bacteria</taxon>
        <taxon>Candidatus Gribaldobacteria</taxon>
    </lineage>
</organism>
<dbReference type="Pfam" id="PF02812">
    <property type="entry name" value="ELFV_dehydrog_N"/>
    <property type="match status" value="1"/>
</dbReference>
<feature type="binding site" evidence="5">
    <location>
        <position position="230"/>
    </location>
    <ligand>
        <name>NAD(+)</name>
        <dbReference type="ChEBI" id="CHEBI:57540"/>
    </ligand>
</feature>
<comment type="similarity">
    <text evidence="1 3 7">Belongs to the Glu/Leu/Phe/Val dehydrogenases family.</text>
</comment>
<dbReference type="InterPro" id="IPR033524">
    <property type="entry name" value="Glu/Leu/Phe/Val_DH_AS"/>
</dbReference>
<evidence type="ECO:0000259" key="8">
    <source>
        <dbReference type="SMART" id="SM00839"/>
    </source>
</evidence>
<dbReference type="PIRSF" id="PIRSF000185">
    <property type="entry name" value="Glu_DH"/>
    <property type="match status" value="1"/>
</dbReference>
<evidence type="ECO:0000256" key="2">
    <source>
        <dbReference type="ARBA" id="ARBA00023002"/>
    </source>
</evidence>
<dbReference type="InterPro" id="IPR006095">
    <property type="entry name" value="Glu/Leu/Phe/Val/Trp_DH"/>
</dbReference>
<dbReference type="GO" id="GO:0000166">
    <property type="term" value="F:nucleotide binding"/>
    <property type="evidence" value="ECO:0007669"/>
    <property type="project" value="UniProtKB-KW"/>
</dbReference>
<proteinExistence type="inferred from homology"/>
<dbReference type="GO" id="GO:0006538">
    <property type="term" value="P:L-glutamate catabolic process"/>
    <property type="evidence" value="ECO:0007669"/>
    <property type="project" value="TreeGrafter"/>
</dbReference>
<dbReference type="Gene3D" id="3.40.50.10860">
    <property type="entry name" value="Leucine Dehydrogenase, chain A, domain 1"/>
    <property type="match status" value="1"/>
</dbReference>
<keyword evidence="5" id="KW-0547">Nucleotide-binding</keyword>
<dbReference type="PRINTS" id="PR00082">
    <property type="entry name" value="GLFDHDRGNASE"/>
</dbReference>
<dbReference type="InterPro" id="IPR014362">
    <property type="entry name" value="Glu_DH"/>
</dbReference>
<dbReference type="EMBL" id="PEXQ01000047">
    <property type="protein sequence ID" value="PIU15242.1"/>
    <property type="molecule type" value="Genomic_DNA"/>
</dbReference>
<dbReference type="SMART" id="SM00839">
    <property type="entry name" value="ELFV_dehydrog"/>
    <property type="match status" value="1"/>
</dbReference>
<dbReference type="PANTHER" id="PTHR11606">
    <property type="entry name" value="GLUTAMATE DEHYDROGENASE"/>
    <property type="match status" value="1"/>
</dbReference>
<dbReference type="InterPro" id="IPR006096">
    <property type="entry name" value="Glu/Leu/Phe/Val/Trp_DH_C"/>
</dbReference>
<dbReference type="Pfam" id="PF00208">
    <property type="entry name" value="ELFV_dehydrog"/>
    <property type="match status" value="1"/>
</dbReference>
<evidence type="ECO:0000313" key="9">
    <source>
        <dbReference type="EMBL" id="PIU15242.1"/>
    </source>
</evidence>
<feature type="binding site" evidence="5">
    <location>
        <position position="199"/>
    </location>
    <ligand>
        <name>NAD(+)</name>
        <dbReference type="ChEBI" id="CHEBI:57540"/>
    </ligand>
</feature>
<dbReference type="InterPro" id="IPR046346">
    <property type="entry name" value="Aminoacid_DH-like_N_sf"/>
</dbReference>
<comment type="caution">
    <text evidence="9">The sequence shown here is derived from an EMBL/GenBank/DDBJ whole genome shotgun (WGS) entry which is preliminary data.</text>
</comment>
<feature type="site" description="Important for catalysis" evidence="6">
    <location>
        <position position="155"/>
    </location>
</feature>
<dbReference type="Proteomes" id="UP000229784">
    <property type="component" value="Unassembled WGS sequence"/>
</dbReference>
<dbReference type="GO" id="GO:0004352">
    <property type="term" value="F:glutamate dehydrogenase (NAD+) activity"/>
    <property type="evidence" value="ECO:0007669"/>
    <property type="project" value="TreeGrafter"/>
</dbReference>
<keyword evidence="5" id="KW-0520">NAD</keyword>
<sequence length="425" mass="47265">MTNYYMSHCLCEDKNICLNCRSWLDKLKDKIPLSEQDLSLLKKPKKVFTFAFPVKMDSGQVCYFDGYRVQYNDALGPTKGGIRFHQETDLEEVKMLSFLMILKCALLNLPFGGAKGGVCVDPAKLSKGELERLSRGFIRETHNFIGPDIDIPAPDVNTNEQIMAWMVDEYSKIKGRFIPGVITGKPVELGGSLGRSVATALGGAYLLKRLSEIENKKPEQTIVVIQGFGNVGGNIAKILHNWGYKIIAVSNAQGGVFDEQGLNIAKLTEEQKDNCSALPILNGAKTISNQGLLELSCDILIPAAISHQINEKNANNIKAKTILEMANAPITLEAEEILFKKRVQVVPDILANAGGVVVSYFEWLQNSSNDYWTEKKVFRKLEEKMNLAFDNVWALSQKENCDLRTASHILAIKKILRAEKLRGNI</sequence>
<evidence type="ECO:0000256" key="6">
    <source>
        <dbReference type="PIRSR" id="PIRSR000185-3"/>
    </source>
</evidence>
<evidence type="ECO:0000256" key="5">
    <source>
        <dbReference type="PIRSR" id="PIRSR000185-2"/>
    </source>
</evidence>
<dbReference type="SUPFAM" id="SSF53223">
    <property type="entry name" value="Aminoacid dehydrogenase-like, N-terminal domain"/>
    <property type="match status" value="1"/>
</dbReference>
<feature type="domain" description="Glutamate/phenylalanine/leucine/valine/L-tryptophan dehydrogenase C-terminal" evidence="8">
    <location>
        <begin position="192"/>
        <end position="423"/>
    </location>
</feature>